<organism evidence="1 2">
    <name type="scientific">Parelaphostrongylus tenuis</name>
    <name type="common">Meningeal worm</name>
    <dbReference type="NCBI Taxonomy" id="148309"/>
    <lineage>
        <taxon>Eukaryota</taxon>
        <taxon>Metazoa</taxon>
        <taxon>Ecdysozoa</taxon>
        <taxon>Nematoda</taxon>
        <taxon>Chromadorea</taxon>
        <taxon>Rhabditida</taxon>
        <taxon>Rhabditina</taxon>
        <taxon>Rhabditomorpha</taxon>
        <taxon>Strongyloidea</taxon>
        <taxon>Metastrongylidae</taxon>
        <taxon>Parelaphostrongylus</taxon>
    </lineage>
</organism>
<protein>
    <submittedName>
        <fullName evidence="1">Uncharacterized protein</fullName>
    </submittedName>
</protein>
<keyword evidence="2" id="KW-1185">Reference proteome</keyword>
<name>A0AAD5M0E0_PARTN</name>
<evidence type="ECO:0000313" key="2">
    <source>
        <dbReference type="Proteomes" id="UP001196413"/>
    </source>
</evidence>
<evidence type="ECO:0000313" key="1">
    <source>
        <dbReference type="EMBL" id="KAJ1347703.1"/>
    </source>
</evidence>
<sequence length="50" mass="5775">MVVGNLKPFTQESYHSKRYKLSYNCFADDKMKATAALRIIGLVMNFMDVK</sequence>
<comment type="caution">
    <text evidence="1">The sequence shown here is derived from an EMBL/GenBank/DDBJ whole genome shotgun (WGS) entry which is preliminary data.</text>
</comment>
<dbReference type="EMBL" id="JAHQIW010000369">
    <property type="protein sequence ID" value="KAJ1347703.1"/>
    <property type="molecule type" value="Genomic_DNA"/>
</dbReference>
<dbReference type="Proteomes" id="UP001196413">
    <property type="component" value="Unassembled WGS sequence"/>
</dbReference>
<accession>A0AAD5M0E0</accession>
<gene>
    <name evidence="1" type="ORF">KIN20_002835</name>
</gene>
<reference evidence="1" key="1">
    <citation type="submission" date="2021-06" db="EMBL/GenBank/DDBJ databases">
        <title>Parelaphostrongylus tenuis whole genome reference sequence.</title>
        <authorList>
            <person name="Garwood T.J."/>
            <person name="Larsen P.A."/>
            <person name="Fountain-Jones N.M."/>
            <person name="Garbe J.R."/>
            <person name="Macchietto M.G."/>
            <person name="Kania S.A."/>
            <person name="Gerhold R.W."/>
            <person name="Richards J.E."/>
            <person name="Wolf T.M."/>
        </authorList>
    </citation>
    <scope>NUCLEOTIDE SEQUENCE</scope>
    <source>
        <strain evidence="1">MNPRO001-30</strain>
        <tissue evidence="1">Meninges</tissue>
    </source>
</reference>
<proteinExistence type="predicted"/>
<dbReference type="AlphaFoldDB" id="A0AAD5M0E0"/>